<organism evidence="6 7">
    <name type="scientific">Catenaria anguillulae PL171</name>
    <dbReference type="NCBI Taxonomy" id="765915"/>
    <lineage>
        <taxon>Eukaryota</taxon>
        <taxon>Fungi</taxon>
        <taxon>Fungi incertae sedis</taxon>
        <taxon>Blastocladiomycota</taxon>
        <taxon>Blastocladiomycetes</taxon>
        <taxon>Blastocladiales</taxon>
        <taxon>Catenariaceae</taxon>
        <taxon>Catenaria</taxon>
    </lineage>
</organism>
<protein>
    <submittedName>
        <fullName evidence="6">Alpha/Beta hydrolase protein</fullName>
    </submittedName>
</protein>
<feature type="compositionally biased region" description="Polar residues" evidence="4">
    <location>
        <begin position="1"/>
        <end position="16"/>
    </location>
</feature>
<dbReference type="Proteomes" id="UP000193411">
    <property type="component" value="Unassembled WGS sequence"/>
</dbReference>
<comment type="caution">
    <text evidence="6">The sequence shown here is derived from an EMBL/GenBank/DDBJ whole genome shotgun (WGS) entry which is preliminary data.</text>
</comment>
<evidence type="ECO:0000256" key="4">
    <source>
        <dbReference type="SAM" id="MobiDB-lite"/>
    </source>
</evidence>
<evidence type="ECO:0000313" key="7">
    <source>
        <dbReference type="Proteomes" id="UP000193411"/>
    </source>
</evidence>
<dbReference type="Pfam" id="PF00561">
    <property type="entry name" value="Abhydrolase_1"/>
    <property type="match status" value="1"/>
</dbReference>
<dbReference type="Gene3D" id="3.40.50.1820">
    <property type="entry name" value="alpha/beta hydrolase"/>
    <property type="match status" value="1"/>
</dbReference>
<dbReference type="PANTHER" id="PTHR32268:SF11">
    <property type="entry name" value="HOMOSERINE O-ACETYLTRANSFERASE"/>
    <property type="match status" value="1"/>
</dbReference>
<dbReference type="NCBIfam" id="TIGR01392">
    <property type="entry name" value="homoserO_Ac_trn"/>
    <property type="match status" value="1"/>
</dbReference>
<sequence length="491" mass="53250">MTSSDTCPTPPQSATHNDPAGPTPPDSPVPSTSISTMQDPNALNPYPSLVRSQQIYLHPSAFPLECGATLPAPVPVAYKTFGTLDASKSNVIAIFHAVSGSADVSDWWAPLLGPGHSFDTRRFFIVCCNVLGSPYGSASPLTINPETGKQWGPDFPVASVRDDVRLFKHVYDHLGIKRIQFAIGGSMGGMHALEMAAELGPEYVRFVVPIASVSRLGAWGISWGEAQRQCIFADPNYQNGHYSASARPNAGLASARMQAMLTYRSHHSFEARFGRKIMVSKPQSAARVKAEAGAHVANASLKLAHNDGAAHFGQAPNETLTGAEPTHKLTAGVFSAQSYLRYQGDKFVARFDANCYIALTRKMDTHDVARGRWVGEDDEDEDDGERHWRAVRAAVKQPALVLGVESDGLFAIGEQRALAECLEDAELQVIDSPDGHDGFLLEFEQVGRHIGKFMRERAPEWFAESVGQQDGHTVGETEFSSTFGEADLVAW</sequence>
<dbReference type="STRING" id="765915.A0A1Y2HRZ0"/>
<comment type="similarity">
    <text evidence="1">Belongs to the AB hydrolase superfamily. MetX family.</text>
</comment>
<dbReference type="InterPro" id="IPR029058">
    <property type="entry name" value="AB_hydrolase_fold"/>
</dbReference>
<dbReference type="GO" id="GO:0009092">
    <property type="term" value="P:homoserine metabolic process"/>
    <property type="evidence" value="ECO:0007669"/>
    <property type="project" value="TreeGrafter"/>
</dbReference>
<feature type="active site" evidence="3">
    <location>
        <position position="407"/>
    </location>
</feature>
<dbReference type="NCBIfam" id="NF001209">
    <property type="entry name" value="PRK00175.1"/>
    <property type="match status" value="1"/>
</dbReference>
<feature type="active site" evidence="3">
    <location>
        <position position="436"/>
    </location>
</feature>
<evidence type="ECO:0000256" key="1">
    <source>
        <dbReference type="ARBA" id="ARBA00006886"/>
    </source>
</evidence>
<dbReference type="EMBL" id="MCFL01000013">
    <property type="protein sequence ID" value="ORZ37309.1"/>
    <property type="molecule type" value="Genomic_DNA"/>
</dbReference>
<dbReference type="PANTHER" id="PTHR32268">
    <property type="entry name" value="HOMOSERINE O-ACETYLTRANSFERASE"/>
    <property type="match status" value="1"/>
</dbReference>
<name>A0A1Y2HRZ0_9FUNG</name>
<accession>A0A1Y2HRZ0</accession>
<dbReference type="HAMAP" id="MF_00296">
    <property type="entry name" value="MetX_acyltransf"/>
    <property type="match status" value="1"/>
</dbReference>
<dbReference type="InterPro" id="IPR000073">
    <property type="entry name" value="AB_hydrolase_1"/>
</dbReference>
<dbReference type="GO" id="GO:0004414">
    <property type="term" value="F:homoserine O-acetyltransferase activity"/>
    <property type="evidence" value="ECO:0007669"/>
    <property type="project" value="TreeGrafter"/>
</dbReference>
<dbReference type="SUPFAM" id="SSF53474">
    <property type="entry name" value="alpha/beta-Hydrolases"/>
    <property type="match status" value="1"/>
</dbReference>
<feature type="domain" description="AB hydrolase-1" evidence="5">
    <location>
        <begin position="91"/>
        <end position="442"/>
    </location>
</feature>
<keyword evidence="7" id="KW-1185">Reference proteome</keyword>
<evidence type="ECO:0000313" key="6">
    <source>
        <dbReference type="EMBL" id="ORZ37309.1"/>
    </source>
</evidence>
<gene>
    <name evidence="6" type="ORF">BCR44DRAFT_37390</name>
</gene>
<keyword evidence="2" id="KW-0808">Transferase</keyword>
<dbReference type="AlphaFoldDB" id="A0A1Y2HRZ0"/>
<evidence type="ECO:0000259" key="5">
    <source>
        <dbReference type="Pfam" id="PF00561"/>
    </source>
</evidence>
<evidence type="ECO:0000256" key="2">
    <source>
        <dbReference type="ARBA" id="ARBA00022679"/>
    </source>
</evidence>
<evidence type="ECO:0000256" key="3">
    <source>
        <dbReference type="PIRSR" id="PIRSR000443-1"/>
    </source>
</evidence>
<dbReference type="GO" id="GO:0016787">
    <property type="term" value="F:hydrolase activity"/>
    <property type="evidence" value="ECO:0007669"/>
    <property type="project" value="UniProtKB-KW"/>
</dbReference>
<feature type="active site" description="Nucleophile" evidence="3">
    <location>
        <position position="186"/>
    </location>
</feature>
<dbReference type="GO" id="GO:0009086">
    <property type="term" value="P:methionine biosynthetic process"/>
    <property type="evidence" value="ECO:0007669"/>
    <property type="project" value="TreeGrafter"/>
</dbReference>
<reference evidence="6 7" key="1">
    <citation type="submission" date="2016-07" db="EMBL/GenBank/DDBJ databases">
        <title>Pervasive Adenine N6-methylation of Active Genes in Fungi.</title>
        <authorList>
            <consortium name="DOE Joint Genome Institute"/>
            <person name="Mondo S.J."/>
            <person name="Dannebaum R.O."/>
            <person name="Kuo R.C."/>
            <person name="Labutti K."/>
            <person name="Haridas S."/>
            <person name="Kuo A."/>
            <person name="Salamov A."/>
            <person name="Ahrendt S.R."/>
            <person name="Lipzen A."/>
            <person name="Sullivan W."/>
            <person name="Andreopoulos W.B."/>
            <person name="Clum A."/>
            <person name="Lindquist E."/>
            <person name="Daum C."/>
            <person name="Ramamoorthy G.K."/>
            <person name="Gryganskyi A."/>
            <person name="Culley D."/>
            <person name="Magnuson J.K."/>
            <person name="James T.Y."/>
            <person name="O'Malley M.A."/>
            <person name="Stajich J.E."/>
            <person name="Spatafora J.W."/>
            <person name="Visel A."/>
            <person name="Grigoriev I.V."/>
        </authorList>
    </citation>
    <scope>NUCLEOTIDE SEQUENCE [LARGE SCALE GENOMIC DNA]</scope>
    <source>
        <strain evidence="6 7">PL171</strain>
    </source>
</reference>
<dbReference type="InterPro" id="IPR008220">
    <property type="entry name" value="HAT_MetX-like"/>
</dbReference>
<dbReference type="OrthoDB" id="191364at2759"/>
<feature type="region of interest" description="Disordered" evidence="4">
    <location>
        <begin position="1"/>
        <end position="43"/>
    </location>
</feature>
<proteinExistence type="inferred from homology"/>
<keyword evidence="6" id="KW-0378">Hydrolase</keyword>
<dbReference type="PIRSF" id="PIRSF000443">
    <property type="entry name" value="Homoser_Ac_trans"/>
    <property type="match status" value="1"/>
</dbReference>